<comment type="function">
    <text evidence="9">Catalyzes the phosphorylation of ribose at O-5 in a reaction requiring ATP and magnesium. The resulting D-ribose-5-phosphate can then be used either for sythesis of nucleotides, histidine, and tryptophan, or as a component of the pentose phosphate pathway.</text>
</comment>
<feature type="binding site" evidence="9">
    <location>
        <begin position="38"/>
        <end position="42"/>
    </location>
    <ligand>
        <name>substrate</name>
    </ligand>
</feature>
<feature type="active site" description="Proton acceptor" evidence="9">
    <location>
        <position position="247"/>
    </location>
</feature>
<feature type="binding site" evidence="9">
    <location>
        <position position="243"/>
    </location>
    <ligand>
        <name>K(+)</name>
        <dbReference type="ChEBI" id="CHEBI:29103"/>
    </ligand>
</feature>
<sequence>MGVLVVGSLNVDLTVAAPRIPAPGETVLGSELHVSPGGKGANQALAAARAGAAVALVGAVGQDTFAPQALQLLRAAGVKLDSVRAASGPTGVALITVAAGGENAITVAGGANAGVTPGDLPADLGPHTHLLLQQELPPAVTLAAAQRARAAGRQVLLNAAPSRDTAPELLACTHHLIVNEHELAALAGAGAGGGAEVAGQARALLARGPEAVTVTLGARGSVTVTARATHALPAHPVTVADTTGAGDTFCGVLAARLSRGDSLSQALHWAGVAAALTCTRRGAQAAMPLWAEVQAAGAATRPTP</sequence>
<comment type="cofactor">
    <cofactor evidence="9">
        <name>Mg(2+)</name>
        <dbReference type="ChEBI" id="CHEBI:18420"/>
    </cofactor>
    <text evidence="9">Requires a divalent cation, most likely magnesium in vivo, as an electrophilic catalyst to aid phosphoryl group transfer. It is the chelate of the metal and the nucleotide that is the actual substrate.</text>
</comment>
<dbReference type="SUPFAM" id="SSF53613">
    <property type="entry name" value="Ribokinase-like"/>
    <property type="match status" value="1"/>
</dbReference>
<evidence type="ECO:0000256" key="2">
    <source>
        <dbReference type="ARBA" id="ARBA00022723"/>
    </source>
</evidence>
<comment type="caution">
    <text evidence="9">Lacks conserved residue(s) required for the propagation of feature annotation.</text>
</comment>
<dbReference type="CDD" id="cd01174">
    <property type="entry name" value="ribokinase"/>
    <property type="match status" value="1"/>
</dbReference>
<feature type="binding site" evidence="9">
    <location>
        <position position="277"/>
    </location>
    <ligand>
        <name>K(+)</name>
        <dbReference type="ChEBI" id="CHEBI:29103"/>
    </ligand>
</feature>
<evidence type="ECO:0000256" key="7">
    <source>
        <dbReference type="ARBA" id="ARBA00022958"/>
    </source>
</evidence>
<feature type="binding site" evidence="9">
    <location>
        <position position="135"/>
    </location>
    <ligand>
        <name>substrate</name>
    </ligand>
</feature>
<proteinExistence type="inferred from homology"/>
<comment type="activity regulation">
    <text evidence="9">Activated by a monovalent cation that binds near, but not in, the active site. The most likely occupant of the site in vivo is potassium. Ion binding induces a conformational change that may alter substrate affinity.</text>
</comment>
<evidence type="ECO:0000256" key="9">
    <source>
        <dbReference type="HAMAP-Rule" id="MF_01987"/>
    </source>
</evidence>
<feature type="binding site" evidence="9">
    <location>
        <position position="179"/>
    </location>
    <ligand>
        <name>ATP</name>
        <dbReference type="ChEBI" id="CHEBI:30616"/>
    </ligand>
</feature>
<keyword evidence="1 9" id="KW-0808">Transferase</keyword>
<dbReference type="PANTHER" id="PTHR10584:SF166">
    <property type="entry name" value="RIBOKINASE"/>
    <property type="match status" value="1"/>
</dbReference>
<feature type="binding site" evidence="9">
    <location>
        <begin position="215"/>
        <end position="220"/>
    </location>
    <ligand>
        <name>ATP</name>
        <dbReference type="ChEBI" id="CHEBI:30616"/>
    </ligand>
</feature>
<accession>A0A2T3W7S4</accession>
<name>A0A2T3W7S4_9DEIO</name>
<comment type="subcellular location">
    <subcellularLocation>
        <location evidence="9">Cytoplasm</location>
    </subcellularLocation>
</comment>
<comment type="caution">
    <text evidence="11">The sequence shown here is derived from an EMBL/GenBank/DDBJ whole genome shotgun (WGS) entry which is preliminary data.</text>
</comment>
<evidence type="ECO:0000256" key="4">
    <source>
        <dbReference type="ARBA" id="ARBA00022777"/>
    </source>
</evidence>
<dbReference type="OrthoDB" id="9775849at2"/>
<feature type="binding site" evidence="9">
    <location>
        <position position="280"/>
    </location>
    <ligand>
        <name>K(+)</name>
        <dbReference type="ChEBI" id="CHEBI:29103"/>
    </ligand>
</feature>
<dbReference type="GO" id="GO:0046872">
    <property type="term" value="F:metal ion binding"/>
    <property type="evidence" value="ECO:0007669"/>
    <property type="project" value="UniProtKB-KW"/>
</dbReference>
<evidence type="ECO:0000313" key="12">
    <source>
        <dbReference type="Proteomes" id="UP000240317"/>
    </source>
</evidence>
<dbReference type="Proteomes" id="UP000240317">
    <property type="component" value="Unassembled WGS sequence"/>
</dbReference>
<evidence type="ECO:0000256" key="3">
    <source>
        <dbReference type="ARBA" id="ARBA00022741"/>
    </source>
</evidence>
<keyword evidence="7 9" id="KW-0630">Potassium</keyword>
<dbReference type="InterPro" id="IPR029056">
    <property type="entry name" value="Ribokinase-like"/>
</dbReference>
<feature type="binding site" evidence="9">
    <location>
        <position position="247"/>
    </location>
    <ligand>
        <name>substrate</name>
    </ligand>
</feature>
<dbReference type="InterPro" id="IPR011877">
    <property type="entry name" value="Ribokinase"/>
</dbReference>
<comment type="similarity">
    <text evidence="9">Belongs to the carbohydrate kinase PfkB family. Ribokinase subfamily.</text>
</comment>
<dbReference type="EMBL" id="PYSV01000009">
    <property type="protein sequence ID" value="PTA67793.1"/>
    <property type="molecule type" value="Genomic_DNA"/>
</dbReference>
<dbReference type="GO" id="GO:0004747">
    <property type="term" value="F:ribokinase activity"/>
    <property type="evidence" value="ECO:0007669"/>
    <property type="project" value="UniProtKB-UniRule"/>
</dbReference>
<comment type="pathway">
    <text evidence="9">Carbohydrate metabolism; D-ribose degradation; D-ribose 5-phosphate from beta-D-ribopyranose: step 2/2.</text>
</comment>
<keyword evidence="4 9" id="KW-0418">Kinase</keyword>
<keyword evidence="5 9" id="KW-0067">ATP-binding</keyword>
<feature type="binding site" evidence="9">
    <location>
        <position position="241"/>
    </location>
    <ligand>
        <name>K(+)</name>
        <dbReference type="ChEBI" id="CHEBI:29103"/>
    </ligand>
</feature>
<dbReference type="AlphaFoldDB" id="A0A2T3W7S4"/>
<feature type="domain" description="Carbohydrate kinase PfkB" evidence="10">
    <location>
        <begin position="3"/>
        <end position="288"/>
    </location>
</feature>
<protein>
    <recommendedName>
        <fullName evidence="9">Ribokinase</fullName>
        <shortName evidence="9">RK</shortName>
        <ecNumber evidence="9">2.7.1.15</ecNumber>
    </recommendedName>
</protein>
<comment type="subunit">
    <text evidence="9">Homodimer.</text>
</comment>
<dbReference type="Pfam" id="PF00294">
    <property type="entry name" value="PfkB"/>
    <property type="match status" value="1"/>
</dbReference>
<feature type="binding site" evidence="9">
    <location>
        <begin position="10"/>
        <end position="12"/>
    </location>
    <ligand>
        <name>substrate</name>
    </ligand>
</feature>
<dbReference type="GO" id="GO:0019303">
    <property type="term" value="P:D-ribose catabolic process"/>
    <property type="evidence" value="ECO:0007669"/>
    <property type="project" value="UniProtKB-UniRule"/>
</dbReference>
<gene>
    <name evidence="9" type="primary">rbsK</name>
    <name evidence="11" type="ORF">C8263_10240</name>
</gene>
<evidence type="ECO:0000256" key="5">
    <source>
        <dbReference type="ARBA" id="ARBA00022840"/>
    </source>
</evidence>
<dbReference type="InterPro" id="IPR011611">
    <property type="entry name" value="PfkB_dom"/>
</dbReference>
<evidence type="ECO:0000313" key="11">
    <source>
        <dbReference type="EMBL" id="PTA67793.1"/>
    </source>
</evidence>
<dbReference type="GO" id="GO:0005829">
    <property type="term" value="C:cytosol"/>
    <property type="evidence" value="ECO:0007669"/>
    <property type="project" value="TreeGrafter"/>
</dbReference>
<dbReference type="Gene3D" id="3.40.1190.20">
    <property type="match status" value="1"/>
</dbReference>
<dbReference type="HAMAP" id="MF_01987">
    <property type="entry name" value="Ribokinase"/>
    <property type="match status" value="1"/>
</dbReference>
<keyword evidence="9" id="KW-0963">Cytoplasm</keyword>
<dbReference type="EC" id="2.7.1.15" evidence="9"/>
<keyword evidence="3 9" id="KW-0547">Nucleotide-binding</keyword>
<dbReference type="UniPathway" id="UPA00916">
    <property type="reaction ID" value="UER00889"/>
</dbReference>
<dbReference type="RefSeq" id="WP_107138040.1">
    <property type="nucleotide sequence ID" value="NZ_PYSV01000009.1"/>
</dbReference>
<keyword evidence="2 9" id="KW-0479">Metal-binding</keyword>
<organism evidence="11 12">
    <name type="scientific">Deinococcus arcticus</name>
    <dbReference type="NCBI Taxonomy" id="2136176"/>
    <lineage>
        <taxon>Bacteria</taxon>
        <taxon>Thermotogati</taxon>
        <taxon>Deinococcota</taxon>
        <taxon>Deinococci</taxon>
        <taxon>Deinococcales</taxon>
        <taxon>Deinococcaceae</taxon>
        <taxon>Deinococcus</taxon>
    </lineage>
</organism>
<dbReference type="GO" id="GO:0005524">
    <property type="term" value="F:ATP binding"/>
    <property type="evidence" value="ECO:0007669"/>
    <property type="project" value="UniProtKB-UniRule"/>
</dbReference>
<evidence type="ECO:0000256" key="6">
    <source>
        <dbReference type="ARBA" id="ARBA00022842"/>
    </source>
</evidence>
<keyword evidence="12" id="KW-1185">Reference proteome</keyword>
<evidence type="ECO:0000259" key="10">
    <source>
        <dbReference type="Pfam" id="PF00294"/>
    </source>
</evidence>
<keyword evidence="8 9" id="KW-0119">Carbohydrate metabolism</keyword>
<evidence type="ECO:0000256" key="1">
    <source>
        <dbReference type="ARBA" id="ARBA00022679"/>
    </source>
</evidence>
<feature type="binding site" evidence="9">
    <location>
        <position position="282"/>
    </location>
    <ligand>
        <name>K(+)</name>
        <dbReference type="ChEBI" id="CHEBI:29103"/>
    </ligand>
</feature>
<feature type="binding site" evidence="9">
    <location>
        <begin position="246"/>
        <end position="247"/>
    </location>
    <ligand>
        <name>ATP</name>
        <dbReference type="ChEBI" id="CHEBI:30616"/>
    </ligand>
</feature>
<keyword evidence="6 9" id="KW-0460">Magnesium</keyword>
<reference evidence="11 12" key="1">
    <citation type="submission" date="2018-03" db="EMBL/GenBank/DDBJ databases">
        <title>Draft genome of Deinococcus sp. OD32.</title>
        <authorList>
            <person name="Wang X.-P."/>
            <person name="Du Z.-J."/>
        </authorList>
    </citation>
    <scope>NUCLEOTIDE SEQUENCE [LARGE SCALE GENOMIC DNA]</scope>
    <source>
        <strain evidence="11 12">OD32</strain>
    </source>
</reference>
<dbReference type="InterPro" id="IPR002139">
    <property type="entry name" value="Ribo/fructo_kinase"/>
</dbReference>
<dbReference type="PRINTS" id="PR00990">
    <property type="entry name" value="RIBOKINASE"/>
</dbReference>
<dbReference type="PANTHER" id="PTHR10584">
    <property type="entry name" value="SUGAR KINASE"/>
    <property type="match status" value="1"/>
</dbReference>
<evidence type="ECO:0000256" key="8">
    <source>
        <dbReference type="ARBA" id="ARBA00023277"/>
    </source>
</evidence>
<comment type="catalytic activity">
    <reaction evidence="9">
        <text>D-ribose + ATP = D-ribose 5-phosphate + ADP + H(+)</text>
        <dbReference type="Rhea" id="RHEA:13697"/>
        <dbReference type="ChEBI" id="CHEBI:15378"/>
        <dbReference type="ChEBI" id="CHEBI:30616"/>
        <dbReference type="ChEBI" id="CHEBI:47013"/>
        <dbReference type="ChEBI" id="CHEBI:78346"/>
        <dbReference type="ChEBI" id="CHEBI:456216"/>
        <dbReference type="EC" id="2.7.1.15"/>
    </reaction>
</comment>